<feature type="domain" description="Peptidase M20 dimerisation" evidence="8">
    <location>
        <begin position="214"/>
        <end position="307"/>
    </location>
</feature>
<evidence type="ECO:0000256" key="6">
    <source>
        <dbReference type="ARBA" id="ARBA00022833"/>
    </source>
</evidence>
<dbReference type="Gene3D" id="3.30.70.360">
    <property type="match status" value="1"/>
</dbReference>
<dbReference type="InterPro" id="IPR011650">
    <property type="entry name" value="Peptidase_M20_dimer"/>
</dbReference>
<evidence type="ECO:0000256" key="1">
    <source>
        <dbReference type="ARBA" id="ARBA00001947"/>
    </source>
</evidence>
<organism evidence="9">
    <name type="scientific">bioreactor metagenome</name>
    <dbReference type="NCBI Taxonomy" id="1076179"/>
    <lineage>
        <taxon>unclassified sequences</taxon>
        <taxon>metagenomes</taxon>
        <taxon>ecological metagenomes</taxon>
    </lineage>
</organism>
<evidence type="ECO:0000256" key="7">
    <source>
        <dbReference type="ARBA" id="ARBA00023049"/>
    </source>
</evidence>
<dbReference type="PANTHER" id="PTHR42994:SF1">
    <property type="entry name" value="PEPTIDASE T"/>
    <property type="match status" value="1"/>
</dbReference>
<evidence type="ECO:0000256" key="2">
    <source>
        <dbReference type="ARBA" id="ARBA00009692"/>
    </source>
</evidence>
<comment type="cofactor">
    <cofactor evidence="1">
        <name>Zn(2+)</name>
        <dbReference type="ChEBI" id="CHEBI:29105"/>
    </cofactor>
</comment>
<keyword evidence="7" id="KW-0482">Metalloprotease</keyword>
<keyword evidence="6" id="KW-0862">Zinc</keyword>
<dbReference type="PROSITE" id="PS00758">
    <property type="entry name" value="ARGE_DAPE_CPG2_1"/>
    <property type="match status" value="1"/>
</dbReference>
<dbReference type="SUPFAM" id="SSF53187">
    <property type="entry name" value="Zn-dependent exopeptidases"/>
    <property type="match status" value="1"/>
</dbReference>
<dbReference type="Pfam" id="PF01546">
    <property type="entry name" value="Peptidase_M20"/>
    <property type="match status" value="1"/>
</dbReference>
<evidence type="ECO:0000256" key="5">
    <source>
        <dbReference type="ARBA" id="ARBA00022801"/>
    </source>
</evidence>
<dbReference type="PANTHER" id="PTHR42994">
    <property type="entry name" value="PEPTIDASE T"/>
    <property type="match status" value="1"/>
</dbReference>
<comment type="caution">
    <text evidence="9">The sequence shown here is derived from an EMBL/GenBank/DDBJ whole genome shotgun (WGS) entry which is preliminary data.</text>
</comment>
<dbReference type="GO" id="GO:0045148">
    <property type="term" value="F:tripeptide aminopeptidase activity"/>
    <property type="evidence" value="ECO:0007669"/>
    <property type="project" value="UniProtKB-EC"/>
</dbReference>
<dbReference type="PIRSF" id="PIRSF037215">
    <property type="entry name" value="Peptidase_M20B"/>
    <property type="match status" value="1"/>
</dbReference>
<dbReference type="GO" id="GO:0006508">
    <property type="term" value="P:proteolysis"/>
    <property type="evidence" value="ECO:0007669"/>
    <property type="project" value="UniProtKB-KW"/>
</dbReference>
<dbReference type="InterPro" id="IPR010161">
    <property type="entry name" value="Peptidase_M20B"/>
</dbReference>
<proteinExistence type="inferred from homology"/>
<dbReference type="InterPro" id="IPR001261">
    <property type="entry name" value="ArgE/DapE_CS"/>
</dbReference>
<dbReference type="EMBL" id="VSSQ01000205">
    <property type="protein sequence ID" value="MPL85402.1"/>
    <property type="molecule type" value="Genomic_DNA"/>
</dbReference>
<dbReference type="InterPro" id="IPR036264">
    <property type="entry name" value="Bact_exopeptidase_dim_dom"/>
</dbReference>
<dbReference type="GO" id="GO:0008237">
    <property type="term" value="F:metallopeptidase activity"/>
    <property type="evidence" value="ECO:0007669"/>
    <property type="project" value="UniProtKB-KW"/>
</dbReference>
<dbReference type="InterPro" id="IPR002933">
    <property type="entry name" value="Peptidase_M20"/>
</dbReference>
<dbReference type="NCBIfam" id="NF003976">
    <property type="entry name" value="PRK05469.1"/>
    <property type="match status" value="1"/>
</dbReference>
<keyword evidence="9" id="KW-0031">Aminopeptidase</keyword>
<dbReference type="EC" id="3.4.11.4" evidence="9"/>
<protein>
    <submittedName>
        <fullName evidence="9">Peptidase T</fullName>
        <ecNumber evidence="9">3.4.11.4</ecNumber>
    </submittedName>
</protein>
<dbReference type="GO" id="GO:0008270">
    <property type="term" value="F:zinc ion binding"/>
    <property type="evidence" value="ECO:0007669"/>
    <property type="project" value="InterPro"/>
</dbReference>
<accession>A0A644V3I1</accession>
<gene>
    <name evidence="9" type="primary">pepT_8</name>
    <name evidence="9" type="ORF">SDC9_31370</name>
</gene>
<evidence type="ECO:0000259" key="8">
    <source>
        <dbReference type="Pfam" id="PF07687"/>
    </source>
</evidence>
<comment type="similarity">
    <text evidence="2">Belongs to the peptidase M20B family.</text>
</comment>
<sequence>MLKKELLTRFLRYTSITSQSDAKATVVPSTDGQWELAKLLKNDLLELGLVDLKLSPTCVLTGRIPSNLPSDFTRQVPKIGFVAHLDTVDVSLNPDLHPQLIKYTGGDVLLNKEHNVSMKATENPDLAKYIGQDILFSDGLSVLGSDNKAAISAIAVALKELQENPMLYHGELYFAFVPDEEIGLRGSKTLDLKDFPVEFAYTIDCCELGEVVYETFNGGVAKIDIQGVSAHPMSAKGVLVNPTLVAMDLANCFDRKQTPENTDGKDGYIWVKGLTSNQSKATLMLDIRDHHKDLYEAKKNYIQEAVAFTRKRYPTAVINLDLSDTYGNINDSITEDNRMCIDYIYKAMKNLNIVPKTIAMRGSTDGSVLSAKGLPTPNFFTGGHNFHSKFEFLPMDSFEKSCQMVLEIVRLTTTE</sequence>
<keyword evidence="3" id="KW-0645">Protease</keyword>
<dbReference type="Gene3D" id="3.40.630.10">
    <property type="entry name" value="Zn peptidases"/>
    <property type="match status" value="1"/>
</dbReference>
<dbReference type="NCBIfam" id="TIGR01882">
    <property type="entry name" value="peptidase-T"/>
    <property type="match status" value="1"/>
</dbReference>
<dbReference type="NCBIfam" id="NF009920">
    <property type="entry name" value="PRK13381.1"/>
    <property type="match status" value="1"/>
</dbReference>
<name>A0A644V3I1_9ZZZZ</name>
<dbReference type="AlphaFoldDB" id="A0A644V3I1"/>
<dbReference type="PROSITE" id="PS00759">
    <property type="entry name" value="ARGE_DAPE_CPG2_2"/>
    <property type="match status" value="1"/>
</dbReference>
<keyword evidence="4" id="KW-0479">Metal-binding</keyword>
<dbReference type="Pfam" id="PF07687">
    <property type="entry name" value="M20_dimer"/>
    <property type="match status" value="1"/>
</dbReference>
<keyword evidence="5 9" id="KW-0378">Hydrolase</keyword>
<dbReference type="GO" id="GO:0006518">
    <property type="term" value="P:peptide metabolic process"/>
    <property type="evidence" value="ECO:0007669"/>
    <property type="project" value="InterPro"/>
</dbReference>
<evidence type="ECO:0000256" key="3">
    <source>
        <dbReference type="ARBA" id="ARBA00022670"/>
    </source>
</evidence>
<evidence type="ECO:0000256" key="4">
    <source>
        <dbReference type="ARBA" id="ARBA00022723"/>
    </source>
</evidence>
<dbReference type="SUPFAM" id="SSF55031">
    <property type="entry name" value="Bacterial exopeptidase dimerisation domain"/>
    <property type="match status" value="1"/>
</dbReference>
<evidence type="ECO:0000313" key="9">
    <source>
        <dbReference type="EMBL" id="MPL85402.1"/>
    </source>
</evidence>
<reference evidence="9" key="1">
    <citation type="submission" date="2019-08" db="EMBL/GenBank/DDBJ databases">
        <authorList>
            <person name="Kucharzyk K."/>
            <person name="Murdoch R.W."/>
            <person name="Higgins S."/>
            <person name="Loffler F."/>
        </authorList>
    </citation>
    <scope>NUCLEOTIDE SEQUENCE</scope>
</reference>